<feature type="coiled-coil region" evidence="1">
    <location>
        <begin position="71"/>
        <end position="98"/>
    </location>
</feature>
<keyword evidence="1" id="KW-0175">Coiled coil</keyword>
<dbReference type="Proteomes" id="UP000578531">
    <property type="component" value="Unassembled WGS sequence"/>
</dbReference>
<sequence>MNVTRISTGSFQSKNAWYCCRGELLLSKSANIFIPYLGISPNIFNPSRLFWQLVMDTGCALEQNAIRSNTYEELLANNQALQDKNTALQEQLRVANTENQEQYVWAVCNSTVFQKWTAYWNGIQQLSRAMDLKVRELRGRLAKSQGDLAKERFLHARTMAEVHRLRDERDIAHRNARIFPAEPGSNTVAGGSIPDFTLFPGDGFLNEEDFEDFKESVEASPMGKNPHVYGRPDGFFPRL</sequence>
<gene>
    <name evidence="2" type="ORF">HO173_000584</name>
</gene>
<evidence type="ECO:0000256" key="1">
    <source>
        <dbReference type="SAM" id="Coils"/>
    </source>
</evidence>
<dbReference type="AlphaFoldDB" id="A0A8H6LAX2"/>
<name>A0A8H6LAX2_9LECA</name>
<accession>A0A8H6LAX2</accession>
<evidence type="ECO:0000313" key="2">
    <source>
        <dbReference type="EMBL" id="KAF6241872.1"/>
    </source>
</evidence>
<proteinExistence type="predicted"/>
<keyword evidence="3" id="KW-1185">Reference proteome</keyword>
<organism evidence="2 3">
    <name type="scientific">Letharia columbiana</name>
    <dbReference type="NCBI Taxonomy" id="112416"/>
    <lineage>
        <taxon>Eukaryota</taxon>
        <taxon>Fungi</taxon>
        <taxon>Dikarya</taxon>
        <taxon>Ascomycota</taxon>
        <taxon>Pezizomycotina</taxon>
        <taxon>Lecanoromycetes</taxon>
        <taxon>OSLEUM clade</taxon>
        <taxon>Lecanoromycetidae</taxon>
        <taxon>Lecanorales</taxon>
        <taxon>Lecanorineae</taxon>
        <taxon>Parmeliaceae</taxon>
        <taxon>Letharia</taxon>
    </lineage>
</organism>
<dbReference type="EMBL" id="JACCJC010000001">
    <property type="protein sequence ID" value="KAF6241872.1"/>
    <property type="molecule type" value="Genomic_DNA"/>
</dbReference>
<dbReference type="RefSeq" id="XP_037171112.1">
    <property type="nucleotide sequence ID" value="XM_037302533.1"/>
</dbReference>
<comment type="caution">
    <text evidence="2">The sequence shown here is derived from an EMBL/GenBank/DDBJ whole genome shotgun (WGS) entry which is preliminary data.</text>
</comment>
<reference evidence="2 3" key="1">
    <citation type="journal article" date="2020" name="Genomics">
        <title>Complete, high-quality genomes from long-read metagenomic sequencing of two wolf lichen thalli reveals enigmatic genome architecture.</title>
        <authorList>
            <person name="McKenzie S.K."/>
            <person name="Walston R.F."/>
            <person name="Allen J.L."/>
        </authorList>
    </citation>
    <scope>NUCLEOTIDE SEQUENCE [LARGE SCALE GENOMIC DNA]</scope>
    <source>
        <strain evidence="2">WasteWater2</strain>
    </source>
</reference>
<evidence type="ECO:0000313" key="3">
    <source>
        <dbReference type="Proteomes" id="UP000578531"/>
    </source>
</evidence>
<dbReference type="GeneID" id="59282263"/>
<protein>
    <submittedName>
        <fullName evidence="2">Uncharacterized protein</fullName>
    </submittedName>
</protein>